<accession>A0A9Q0J036</accession>
<dbReference type="Pfam" id="PF04535">
    <property type="entry name" value="CASP_dom"/>
    <property type="match status" value="1"/>
</dbReference>
<keyword evidence="4 8" id="KW-1003">Cell membrane</keyword>
<dbReference type="PANTHER" id="PTHR36488">
    <property type="entry name" value="CASP-LIKE PROTEIN 1U1"/>
    <property type="match status" value="1"/>
</dbReference>
<dbReference type="GO" id="GO:0005886">
    <property type="term" value="C:plasma membrane"/>
    <property type="evidence" value="ECO:0007669"/>
    <property type="project" value="UniProtKB-SubCell"/>
</dbReference>
<comment type="subunit">
    <text evidence="3 8">Homodimer and heterodimers.</text>
</comment>
<dbReference type="AlphaFoldDB" id="A0A9Q0J036"/>
<dbReference type="OrthoDB" id="1898688at2759"/>
<keyword evidence="7 8" id="KW-0472">Membrane</keyword>
<feature type="domain" description="Casparian strip membrane protein" evidence="9">
    <location>
        <begin position="27"/>
        <end position="176"/>
    </location>
</feature>
<evidence type="ECO:0000256" key="1">
    <source>
        <dbReference type="ARBA" id="ARBA00004651"/>
    </source>
</evidence>
<feature type="transmembrane region" description="Helical" evidence="8">
    <location>
        <begin position="166"/>
        <end position="190"/>
    </location>
</feature>
<evidence type="ECO:0000256" key="2">
    <source>
        <dbReference type="ARBA" id="ARBA00007651"/>
    </source>
</evidence>
<gene>
    <name evidence="10" type="ORF">Tsubulata_009611</name>
</gene>
<dbReference type="InterPro" id="IPR006459">
    <property type="entry name" value="CASP/CASPL"/>
</dbReference>
<comment type="subcellular location">
    <subcellularLocation>
        <location evidence="1 8">Cell membrane</location>
        <topology evidence="1 8">Multi-pass membrane protein</topology>
    </subcellularLocation>
</comment>
<evidence type="ECO:0000256" key="8">
    <source>
        <dbReference type="RuleBase" id="RU361233"/>
    </source>
</evidence>
<proteinExistence type="inferred from homology"/>
<evidence type="ECO:0000256" key="6">
    <source>
        <dbReference type="ARBA" id="ARBA00022989"/>
    </source>
</evidence>
<evidence type="ECO:0000313" key="10">
    <source>
        <dbReference type="EMBL" id="KAJ4823082.1"/>
    </source>
</evidence>
<sequence length="195" mass="20965">MNNMEAQQKASAFDVMNGTESQGAINRSWRKGDLFLRGLALILTLSGAIVLGVNKQTKLVPVKILDSLPALNVPAEAKWHYLSAFVYFVVTNAIACSYAALSMLLSLSGKKGFVPIIMIIDLLMVALLFSSNGASTAIGVMGYEGNSHVRWNKVCDVFDKFCNQTAVAVALSLLGSTVFLLLVVLAALHLNKNSK</sequence>
<dbReference type="InterPro" id="IPR006702">
    <property type="entry name" value="CASP_dom"/>
</dbReference>
<reference evidence="10" key="1">
    <citation type="submission" date="2022-02" db="EMBL/GenBank/DDBJ databases">
        <authorList>
            <person name="Henning P.M."/>
            <person name="McCubbin A.G."/>
            <person name="Shore J.S."/>
        </authorList>
    </citation>
    <scope>NUCLEOTIDE SEQUENCE</scope>
    <source>
        <strain evidence="10">F60SS</strain>
        <tissue evidence="10">Leaves</tissue>
    </source>
</reference>
<evidence type="ECO:0000256" key="4">
    <source>
        <dbReference type="ARBA" id="ARBA00022475"/>
    </source>
</evidence>
<keyword evidence="6 8" id="KW-1133">Transmembrane helix</keyword>
<feature type="transmembrane region" description="Helical" evidence="8">
    <location>
        <begin position="34"/>
        <end position="53"/>
    </location>
</feature>
<dbReference type="InterPro" id="IPR044173">
    <property type="entry name" value="CASPL"/>
</dbReference>
<feature type="transmembrane region" description="Helical" evidence="8">
    <location>
        <begin position="79"/>
        <end position="101"/>
    </location>
</feature>
<comment type="caution">
    <text evidence="10">The sequence shown here is derived from an EMBL/GenBank/DDBJ whole genome shotgun (WGS) entry which is preliminary data.</text>
</comment>
<reference evidence="10" key="2">
    <citation type="journal article" date="2023" name="Plants (Basel)">
        <title>Annotation of the Turnera subulata (Passifloraceae) Draft Genome Reveals the S-Locus Evolved after the Divergence of Turneroideae from Passifloroideae in a Stepwise Manner.</title>
        <authorList>
            <person name="Henning P.M."/>
            <person name="Roalson E.H."/>
            <person name="Mir W."/>
            <person name="McCubbin A.G."/>
            <person name="Shore J.S."/>
        </authorList>
    </citation>
    <scope>NUCLEOTIDE SEQUENCE</scope>
    <source>
        <strain evidence="10">F60SS</strain>
    </source>
</reference>
<evidence type="ECO:0000256" key="7">
    <source>
        <dbReference type="ARBA" id="ARBA00023136"/>
    </source>
</evidence>
<dbReference type="Proteomes" id="UP001141552">
    <property type="component" value="Unassembled WGS sequence"/>
</dbReference>
<dbReference type="PANTHER" id="PTHR36488:SF8">
    <property type="entry name" value="CASP-LIKE PROTEIN 1U1"/>
    <property type="match status" value="1"/>
</dbReference>
<feature type="transmembrane region" description="Helical" evidence="8">
    <location>
        <begin position="113"/>
        <end position="131"/>
    </location>
</feature>
<comment type="similarity">
    <text evidence="2 8">Belongs to the Casparian strip membrane proteins (CASP) family.</text>
</comment>
<evidence type="ECO:0000259" key="9">
    <source>
        <dbReference type="Pfam" id="PF04535"/>
    </source>
</evidence>
<evidence type="ECO:0000256" key="5">
    <source>
        <dbReference type="ARBA" id="ARBA00022692"/>
    </source>
</evidence>
<protein>
    <recommendedName>
        <fullName evidence="8">CASP-like protein</fullName>
    </recommendedName>
</protein>
<dbReference type="NCBIfam" id="TIGR01569">
    <property type="entry name" value="A_tha_TIGR01569"/>
    <property type="match status" value="1"/>
</dbReference>
<evidence type="ECO:0000313" key="11">
    <source>
        <dbReference type="Proteomes" id="UP001141552"/>
    </source>
</evidence>
<evidence type="ECO:0000256" key="3">
    <source>
        <dbReference type="ARBA" id="ARBA00011489"/>
    </source>
</evidence>
<name>A0A9Q0J036_9ROSI</name>
<keyword evidence="5 8" id="KW-0812">Transmembrane</keyword>
<organism evidence="10 11">
    <name type="scientific">Turnera subulata</name>
    <dbReference type="NCBI Taxonomy" id="218843"/>
    <lineage>
        <taxon>Eukaryota</taxon>
        <taxon>Viridiplantae</taxon>
        <taxon>Streptophyta</taxon>
        <taxon>Embryophyta</taxon>
        <taxon>Tracheophyta</taxon>
        <taxon>Spermatophyta</taxon>
        <taxon>Magnoliopsida</taxon>
        <taxon>eudicotyledons</taxon>
        <taxon>Gunneridae</taxon>
        <taxon>Pentapetalae</taxon>
        <taxon>rosids</taxon>
        <taxon>fabids</taxon>
        <taxon>Malpighiales</taxon>
        <taxon>Passifloraceae</taxon>
        <taxon>Turnera</taxon>
    </lineage>
</organism>
<dbReference type="EMBL" id="JAKUCV010007524">
    <property type="protein sequence ID" value="KAJ4823082.1"/>
    <property type="molecule type" value="Genomic_DNA"/>
</dbReference>
<keyword evidence="11" id="KW-1185">Reference proteome</keyword>